<dbReference type="PANTHER" id="PTHR35335">
    <property type="entry name" value="UPF0716 PROTEIN FXSA"/>
    <property type="match status" value="1"/>
</dbReference>
<keyword evidence="1" id="KW-1133">Transmembrane helix</keyword>
<evidence type="ECO:0000313" key="2">
    <source>
        <dbReference type="EMBL" id="MCV9888829.1"/>
    </source>
</evidence>
<organism evidence="2 3">
    <name type="scientific">Metabacillus halosaccharovorans</name>
    <dbReference type="NCBI Taxonomy" id="930124"/>
    <lineage>
        <taxon>Bacteria</taxon>
        <taxon>Bacillati</taxon>
        <taxon>Bacillota</taxon>
        <taxon>Bacilli</taxon>
        <taxon>Bacillales</taxon>
        <taxon>Bacillaceae</taxon>
        <taxon>Metabacillus</taxon>
    </lineage>
</organism>
<evidence type="ECO:0000256" key="1">
    <source>
        <dbReference type="SAM" id="Phobius"/>
    </source>
</evidence>
<dbReference type="PANTHER" id="PTHR35335:SF1">
    <property type="entry name" value="UPF0716 PROTEIN FXSA"/>
    <property type="match status" value="1"/>
</dbReference>
<accession>A0ABT3DP67</accession>
<evidence type="ECO:0000313" key="3">
    <source>
        <dbReference type="Proteomes" id="UP001526147"/>
    </source>
</evidence>
<protein>
    <submittedName>
        <fullName evidence="2">Membrane protein FxsA</fullName>
    </submittedName>
</protein>
<dbReference type="InterPro" id="IPR007313">
    <property type="entry name" value="FxsA"/>
</dbReference>
<feature type="transmembrane region" description="Helical" evidence="1">
    <location>
        <begin position="66"/>
        <end position="90"/>
    </location>
</feature>
<keyword evidence="1" id="KW-0812">Transmembrane</keyword>
<proteinExistence type="predicted"/>
<feature type="transmembrane region" description="Helical" evidence="1">
    <location>
        <begin position="25"/>
        <end position="46"/>
    </location>
</feature>
<gene>
    <name evidence="2" type="primary">fxsA</name>
    <name evidence="2" type="ORF">OIH86_24545</name>
</gene>
<keyword evidence="3" id="KW-1185">Reference proteome</keyword>
<keyword evidence="1" id="KW-0472">Membrane</keyword>
<dbReference type="RefSeq" id="WP_078432361.1">
    <property type="nucleotide sequence ID" value="NZ_JAOYEY010000052.1"/>
</dbReference>
<dbReference type="Proteomes" id="UP001526147">
    <property type="component" value="Unassembled WGS sequence"/>
</dbReference>
<dbReference type="EMBL" id="JAOYEY010000052">
    <property type="protein sequence ID" value="MCV9888829.1"/>
    <property type="molecule type" value="Genomic_DNA"/>
</dbReference>
<dbReference type="Pfam" id="PF04186">
    <property type="entry name" value="FxsA"/>
    <property type="match status" value="1"/>
</dbReference>
<dbReference type="NCBIfam" id="NF008528">
    <property type="entry name" value="PRK11463.1-2"/>
    <property type="match status" value="1"/>
</dbReference>
<reference evidence="2 3" key="1">
    <citation type="submission" date="2022-10" db="EMBL/GenBank/DDBJ databases">
        <title>Draft genome assembly of moderately radiation resistant bacterium Metabacillus halosaccharovorans.</title>
        <authorList>
            <person name="Pal S."/>
            <person name="Gopinathan A."/>
        </authorList>
    </citation>
    <scope>NUCLEOTIDE SEQUENCE [LARGE SCALE GENOMIC DNA]</scope>
    <source>
        <strain evidence="2 3">VITHBRA001</strain>
    </source>
</reference>
<comment type="caution">
    <text evidence="2">The sequence shown here is derived from an EMBL/GenBank/DDBJ whole genome shotgun (WGS) entry which is preliminary data.</text>
</comment>
<name>A0ABT3DP67_9BACI</name>
<sequence length="128" mass="14041">MRLLMLLIIVIPALEIGVFILSGRTIGTIPTILLIILTGVLGAWLAKKQGLETLRNAQQQMQFGQIPGAALIDGICILIGGLLLLTPGFISDIVGFLLLIPTTRNKIKPLFLFVIKKMIDKNHFTIIR</sequence>